<keyword evidence="2" id="KW-1185">Reference proteome</keyword>
<dbReference type="RefSeq" id="WP_369667043.1">
    <property type="nucleotide sequence ID" value="NZ_JBDKXB010000010.1"/>
</dbReference>
<reference evidence="1 2" key="1">
    <citation type="submission" date="2024-05" db="EMBL/GenBank/DDBJ databases">
        <title>Genome Sequence and Characterization of the New Strain Purple Sulfur Bacterium of Genus Thioalkalicoccus.</title>
        <authorList>
            <person name="Bryantseva I.A."/>
            <person name="Kyndt J.A."/>
            <person name="Imhoff J.F."/>
        </authorList>
    </citation>
    <scope>NUCLEOTIDE SEQUENCE [LARGE SCALE GENOMIC DNA]</scope>
    <source>
        <strain evidence="1 2">Um2</strain>
    </source>
</reference>
<name>A0ABV4BHB7_9GAMM</name>
<evidence type="ECO:0000313" key="1">
    <source>
        <dbReference type="EMBL" id="MEY6432658.1"/>
    </source>
</evidence>
<protein>
    <submittedName>
        <fullName evidence="1">Uncharacterized protein</fullName>
    </submittedName>
</protein>
<dbReference type="EMBL" id="JBDKXB010000010">
    <property type="protein sequence ID" value="MEY6432658.1"/>
    <property type="molecule type" value="Genomic_DNA"/>
</dbReference>
<accession>A0ABV4BHB7</accession>
<sequence length="48" mass="5335">MTFLILALAVIVAGTAVAYLVGETNRRRALRPVPIRVRHQAGPTRRRP</sequence>
<gene>
    <name evidence="1" type="ORF">ABC977_09595</name>
</gene>
<proteinExistence type="predicted"/>
<organism evidence="1 2">
    <name type="scientific">Thioalkalicoccus limnaeus</name>
    <dbReference type="NCBI Taxonomy" id="120681"/>
    <lineage>
        <taxon>Bacteria</taxon>
        <taxon>Pseudomonadati</taxon>
        <taxon>Pseudomonadota</taxon>
        <taxon>Gammaproteobacteria</taxon>
        <taxon>Chromatiales</taxon>
        <taxon>Chromatiaceae</taxon>
        <taxon>Thioalkalicoccus</taxon>
    </lineage>
</organism>
<dbReference type="Proteomes" id="UP001564408">
    <property type="component" value="Unassembled WGS sequence"/>
</dbReference>
<comment type="caution">
    <text evidence="1">The sequence shown here is derived from an EMBL/GenBank/DDBJ whole genome shotgun (WGS) entry which is preliminary data.</text>
</comment>
<evidence type="ECO:0000313" key="2">
    <source>
        <dbReference type="Proteomes" id="UP001564408"/>
    </source>
</evidence>